<proteinExistence type="predicted"/>
<gene>
    <name evidence="1" type="ORF">M3N55_16465</name>
</gene>
<evidence type="ECO:0000313" key="1">
    <source>
        <dbReference type="EMBL" id="MCL1630302.1"/>
    </source>
</evidence>
<accession>A0ABT0M604</accession>
<evidence type="ECO:0008006" key="3">
    <source>
        <dbReference type="Google" id="ProtNLM"/>
    </source>
</evidence>
<keyword evidence="2" id="KW-1185">Reference proteome</keyword>
<evidence type="ECO:0000313" key="2">
    <source>
        <dbReference type="Proteomes" id="UP001202550"/>
    </source>
</evidence>
<dbReference type="EMBL" id="JALZWP010000039">
    <property type="protein sequence ID" value="MCL1630302.1"/>
    <property type="molecule type" value="Genomic_DNA"/>
</dbReference>
<name>A0ABT0M604_9RHOB</name>
<sequence length="72" mass="8301">MALCLADSLLAAPVSLFGGNACPKRLNLPRKIYSDRRRWWLAYPRARLLALARLRLHKEINNSVSPLRCRRT</sequence>
<organism evidence="1 2">
    <name type="scientific">Roseinatronobacter domitianus</name>
    <dbReference type="NCBI Taxonomy" id="2940293"/>
    <lineage>
        <taxon>Bacteria</taxon>
        <taxon>Pseudomonadati</taxon>
        <taxon>Pseudomonadota</taxon>
        <taxon>Alphaproteobacteria</taxon>
        <taxon>Rhodobacterales</taxon>
        <taxon>Paracoccaceae</taxon>
        <taxon>Roseinatronobacter</taxon>
    </lineage>
</organism>
<reference evidence="1 2" key="1">
    <citation type="submission" date="2022-05" db="EMBL/GenBank/DDBJ databases">
        <title>Seasonal and diel survey of microbial diversity of the Tyrrhenian coast.</title>
        <authorList>
            <person name="Gattoni G."/>
            <person name="Corral P."/>
        </authorList>
    </citation>
    <scope>NUCLEOTIDE SEQUENCE [LARGE SCALE GENOMIC DNA]</scope>
    <source>
        <strain evidence="1 2">V10</strain>
    </source>
</reference>
<comment type="caution">
    <text evidence="1">The sequence shown here is derived from an EMBL/GenBank/DDBJ whole genome shotgun (WGS) entry which is preliminary data.</text>
</comment>
<protein>
    <recommendedName>
        <fullName evidence="3">Secreted protein</fullName>
    </recommendedName>
</protein>
<dbReference type="Proteomes" id="UP001202550">
    <property type="component" value="Unassembled WGS sequence"/>
</dbReference>